<dbReference type="Proteomes" id="UP000253551">
    <property type="component" value="Unassembled WGS sequence"/>
</dbReference>
<evidence type="ECO:0000256" key="4">
    <source>
        <dbReference type="ARBA" id="ARBA00010550"/>
    </source>
</evidence>
<evidence type="ECO:0000256" key="7">
    <source>
        <dbReference type="ARBA" id="ARBA00022723"/>
    </source>
</evidence>
<dbReference type="FunFam" id="1.10.8.60:FF:000019">
    <property type="entry name" value="AFG3-like AAA ATPase 2"/>
    <property type="match status" value="1"/>
</dbReference>
<dbReference type="FunFam" id="1.20.58.760:FF:000003">
    <property type="entry name" value="AFG3-like AAA ATPase 2"/>
    <property type="match status" value="1"/>
</dbReference>
<comment type="similarity">
    <text evidence="3">In the C-terminal section; belongs to the peptidase M41 family.</text>
</comment>
<dbReference type="STRING" id="4846.A0A367KW02"/>
<dbReference type="InterPro" id="IPR011546">
    <property type="entry name" value="Pept_M41_FtsH_extracell"/>
</dbReference>
<evidence type="ECO:0000256" key="15">
    <source>
        <dbReference type="ARBA" id="ARBA00023136"/>
    </source>
</evidence>
<dbReference type="PROSITE" id="PS00674">
    <property type="entry name" value="AAA"/>
    <property type="match status" value="1"/>
</dbReference>
<evidence type="ECO:0000313" key="19">
    <source>
        <dbReference type="Proteomes" id="UP000253551"/>
    </source>
</evidence>
<dbReference type="GO" id="GO:0005524">
    <property type="term" value="F:ATP binding"/>
    <property type="evidence" value="ECO:0007669"/>
    <property type="project" value="UniProtKB-KW"/>
</dbReference>
<protein>
    <submittedName>
        <fullName evidence="18">AAA ATPase afg3</fullName>
    </submittedName>
</protein>
<dbReference type="PANTHER" id="PTHR43655">
    <property type="entry name" value="ATP-DEPENDENT PROTEASE"/>
    <property type="match status" value="1"/>
</dbReference>
<evidence type="ECO:0000256" key="13">
    <source>
        <dbReference type="ARBA" id="ARBA00023049"/>
    </source>
</evidence>
<dbReference type="SMART" id="SM00382">
    <property type="entry name" value="AAA"/>
    <property type="match status" value="1"/>
</dbReference>
<keyword evidence="15" id="KW-0472">Membrane</keyword>
<proteinExistence type="inferred from homology"/>
<dbReference type="GO" id="GO:0016887">
    <property type="term" value="F:ATP hydrolysis activity"/>
    <property type="evidence" value="ECO:0007669"/>
    <property type="project" value="InterPro"/>
</dbReference>
<comment type="caution">
    <text evidence="18">The sequence shown here is derived from an EMBL/GenBank/DDBJ whole genome shotgun (WGS) entry which is preliminary data.</text>
</comment>
<evidence type="ECO:0000256" key="9">
    <source>
        <dbReference type="ARBA" id="ARBA00022801"/>
    </source>
</evidence>
<evidence type="ECO:0000313" key="18">
    <source>
        <dbReference type="EMBL" id="RCI06376.1"/>
    </source>
</evidence>
<keyword evidence="12" id="KW-1133">Transmembrane helix</keyword>
<keyword evidence="7" id="KW-0479">Metal-binding</keyword>
<dbReference type="OrthoDB" id="1413014at2759"/>
<dbReference type="InterPro" id="IPR003593">
    <property type="entry name" value="AAA+_ATPase"/>
</dbReference>
<feature type="compositionally biased region" description="Polar residues" evidence="16">
    <location>
        <begin position="680"/>
        <end position="696"/>
    </location>
</feature>
<keyword evidence="13" id="KW-0482">Metalloprotease</keyword>
<keyword evidence="8" id="KW-0547">Nucleotide-binding</keyword>
<dbReference type="Gene3D" id="1.20.58.760">
    <property type="entry name" value="Peptidase M41"/>
    <property type="match status" value="1"/>
</dbReference>
<evidence type="ECO:0000256" key="8">
    <source>
        <dbReference type="ARBA" id="ARBA00022741"/>
    </source>
</evidence>
<keyword evidence="11" id="KW-0067">ATP-binding</keyword>
<dbReference type="InterPro" id="IPR027417">
    <property type="entry name" value="P-loop_NTPase"/>
</dbReference>
<feature type="domain" description="AAA+ ATPase" evidence="17">
    <location>
        <begin position="253"/>
        <end position="396"/>
    </location>
</feature>
<accession>A0A367KW02</accession>
<dbReference type="CDD" id="cd19501">
    <property type="entry name" value="RecA-like_FtsH"/>
    <property type="match status" value="1"/>
</dbReference>
<comment type="similarity">
    <text evidence="4">In the N-terminal section; belongs to the AAA ATPase family.</text>
</comment>
<feature type="region of interest" description="Disordered" evidence="16">
    <location>
        <begin position="676"/>
        <end position="702"/>
    </location>
</feature>
<name>A0A367KW02_RHIST</name>
<dbReference type="SUPFAM" id="SSF52540">
    <property type="entry name" value="P-loop containing nucleoside triphosphate hydrolases"/>
    <property type="match status" value="1"/>
</dbReference>
<dbReference type="Pfam" id="PF01434">
    <property type="entry name" value="Peptidase_M41"/>
    <property type="match status" value="1"/>
</dbReference>
<evidence type="ECO:0000256" key="12">
    <source>
        <dbReference type="ARBA" id="ARBA00022989"/>
    </source>
</evidence>
<dbReference type="InterPro" id="IPR000642">
    <property type="entry name" value="Peptidase_M41"/>
</dbReference>
<dbReference type="InterPro" id="IPR050928">
    <property type="entry name" value="ATP-dep_Zn_Metalloprotease"/>
</dbReference>
<keyword evidence="19" id="KW-1185">Reference proteome</keyword>
<evidence type="ECO:0000256" key="10">
    <source>
        <dbReference type="ARBA" id="ARBA00022833"/>
    </source>
</evidence>
<dbReference type="Gene3D" id="1.10.8.60">
    <property type="match status" value="1"/>
</dbReference>
<evidence type="ECO:0000256" key="5">
    <source>
        <dbReference type="ARBA" id="ARBA00022670"/>
    </source>
</evidence>
<dbReference type="Gene3D" id="3.40.1690.20">
    <property type="match status" value="1"/>
</dbReference>
<comment type="subcellular location">
    <subcellularLocation>
        <location evidence="2">Mitochondrion membrane</location>
        <topology evidence="2">Multi-pass membrane protein</topology>
    </subcellularLocation>
</comment>
<dbReference type="GO" id="GO:0004222">
    <property type="term" value="F:metalloendopeptidase activity"/>
    <property type="evidence" value="ECO:0007669"/>
    <property type="project" value="InterPro"/>
</dbReference>
<evidence type="ECO:0000256" key="3">
    <source>
        <dbReference type="ARBA" id="ARBA00010044"/>
    </source>
</evidence>
<dbReference type="InterPro" id="IPR041569">
    <property type="entry name" value="AAA_lid_3"/>
</dbReference>
<dbReference type="GO" id="GO:0004176">
    <property type="term" value="F:ATP-dependent peptidase activity"/>
    <property type="evidence" value="ECO:0007669"/>
    <property type="project" value="InterPro"/>
</dbReference>
<organism evidence="18 19">
    <name type="scientific">Rhizopus stolonifer</name>
    <name type="common">Rhizopus nigricans</name>
    <dbReference type="NCBI Taxonomy" id="4846"/>
    <lineage>
        <taxon>Eukaryota</taxon>
        <taxon>Fungi</taxon>
        <taxon>Fungi incertae sedis</taxon>
        <taxon>Mucoromycota</taxon>
        <taxon>Mucoromycotina</taxon>
        <taxon>Mucoromycetes</taxon>
        <taxon>Mucorales</taxon>
        <taxon>Mucorineae</taxon>
        <taxon>Rhizopodaceae</taxon>
        <taxon>Rhizopus</taxon>
    </lineage>
</organism>
<evidence type="ECO:0000256" key="1">
    <source>
        <dbReference type="ARBA" id="ARBA00001947"/>
    </source>
</evidence>
<dbReference type="Pfam" id="PF00004">
    <property type="entry name" value="AAA"/>
    <property type="match status" value="1"/>
</dbReference>
<dbReference type="InterPro" id="IPR003960">
    <property type="entry name" value="ATPase_AAA_CS"/>
</dbReference>
<keyword evidence="10" id="KW-0862">Zinc</keyword>
<evidence type="ECO:0000259" key="17">
    <source>
        <dbReference type="SMART" id="SM00382"/>
    </source>
</evidence>
<dbReference type="InterPro" id="IPR003959">
    <property type="entry name" value="ATPase_AAA_core"/>
</dbReference>
<reference evidence="18 19" key="1">
    <citation type="journal article" date="2018" name="G3 (Bethesda)">
        <title>Phylogenetic and Phylogenomic Definition of Rhizopus Species.</title>
        <authorList>
            <person name="Gryganskyi A.P."/>
            <person name="Golan J."/>
            <person name="Dolatabadi S."/>
            <person name="Mondo S."/>
            <person name="Robb S."/>
            <person name="Idnurm A."/>
            <person name="Muszewska A."/>
            <person name="Steczkiewicz K."/>
            <person name="Masonjones S."/>
            <person name="Liao H.L."/>
            <person name="Gajdeczka M.T."/>
            <person name="Anike F."/>
            <person name="Vuek A."/>
            <person name="Anishchenko I.M."/>
            <person name="Voigt K."/>
            <person name="de Hoog G.S."/>
            <person name="Smith M.E."/>
            <person name="Heitman J."/>
            <person name="Vilgalys R."/>
            <person name="Stajich J.E."/>
        </authorList>
    </citation>
    <scope>NUCLEOTIDE SEQUENCE [LARGE SCALE GENOMIC DNA]</scope>
    <source>
        <strain evidence="18 19">LSU 92-RS-03</strain>
    </source>
</reference>
<dbReference type="HAMAP" id="MF_01458">
    <property type="entry name" value="FtsH"/>
    <property type="match status" value="1"/>
</dbReference>
<dbReference type="GO" id="GO:0005745">
    <property type="term" value="C:m-AAA complex"/>
    <property type="evidence" value="ECO:0007669"/>
    <property type="project" value="TreeGrafter"/>
</dbReference>
<gene>
    <name evidence="18" type="primary">AFG3_2</name>
    <name evidence="18" type="ORF">CU098_013593</name>
</gene>
<dbReference type="FunFam" id="3.40.50.300:FF:000001">
    <property type="entry name" value="ATP-dependent zinc metalloprotease FtsH"/>
    <property type="match status" value="1"/>
</dbReference>
<evidence type="ECO:0000256" key="16">
    <source>
        <dbReference type="SAM" id="MobiDB-lite"/>
    </source>
</evidence>
<dbReference type="AlphaFoldDB" id="A0A367KW02"/>
<keyword evidence="6" id="KW-0812">Transmembrane</keyword>
<dbReference type="Pfam" id="PF06480">
    <property type="entry name" value="FtsH_ext"/>
    <property type="match status" value="1"/>
</dbReference>
<dbReference type="Gene3D" id="3.40.50.300">
    <property type="entry name" value="P-loop containing nucleotide triphosphate hydrolases"/>
    <property type="match status" value="1"/>
</dbReference>
<evidence type="ECO:0000256" key="2">
    <source>
        <dbReference type="ARBA" id="ARBA00004225"/>
    </source>
</evidence>
<evidence type="ECO:0000256" key="14">
    <source>
        <dbReference type="ARBA" id="ARBA00023128"/>
    </source>
</evidence>
<dbReference type="Pfam" id="PF17862">
    <property type="entry name" value="AAA_lid_3"/>
    <property type="match status" value="1"/>
</dbReference>
<dbReference type="GO" id="GO:0008270">
    <property type="term" value="F:zinc ion binding"/>
    <property type="evidence" value="ECO:0007669"/>
    <property type="project" value="InterPro"/>
</dbReference>
<sequence>MSMLSRLSAATRVGFRRQLKPKTTLRAYSSKNPKPQGFQDFFNKTPFSNNNKKQPPPEMPNTNVLVATAIGTFVLYKMTTPTDRGREVTWQTFRSQLLDRGLVERLEVLNRDQVRVYLRSEAMGQGNFYFSIGSVDAFERSLEQAQRELGIPSNEFIPVAYHDYTSLGETLIHFAPTLLLIGLLVYMTRKGPGSQAGGIFNIGKSKAKKFSQEEQVKISFKDVAGADEAKVEVMEFVNFLKNPAIYEKLGATIPKGAILSGPPGTGKTLLAKATAGEAGVPFYSVSGSEFVEMFVGVGSSRVRDLFATAKKNAPCIIFVDEIDAIGKARGKSGGQMGGGGNDERESTLNQLLVEMDGFDSNQHVVVLAGTNRPDVLDPALLRPGRFDRHISIDRPDIGGRAQIFEVHLKPIRTNVDKPVLARKLAALTPGFAGADIHNVCNEAALIAARRAKDTVEDKDFEDAIERVIAGLEKKSRVLSPEEKKTVAYHEAGHAVAGWYLKYADPLLKVSVIPRGSAALGYAQYLPKDQYLYSKKHLLDRMCMTLGGRVSEKIFFKSITTGAQDDLQKVTKMAYAQITAYGMNEKIGPLSFSDPQNENSFQKPFSEQTGTLIDNEARAMVTDAFERTEKLLIEKKDEIEKVAQLLLSKEVLTREDMEDILGKRPFVEKTVYDEYVRRKPSNTSAPPDFNEPSQDGSVESRKQ</sequence>
<dbReference type="GO" id="GO:0034982">
    <property type="term" value="P:mitochondrial protein processing"/>
    <property type="evidence" value="ECO:0007669"/>
    <property type="project" value="TreeGrafter"/>
</dbReference>
<dbReference type="GO" id="GO:0030163">
    <property type="term" value="P:protein catabolic process"/>
    <property type="evidence" value="ECO:0007669"/>
    <property type="project" value="UniProtKB-ARBA"/>
</dbReference>
<dbReference type="InterPro" id="IPR037219">
    <property type="entry name" value="Peptidase_M41-like"/>
</dbReference>
<dbReference type="InterPro" id="IPR005936">
    <property type="entry name" value="FtsH"/>
</dbReference>
<evidence type="ECO:0000256" key="11">
    <source>
        <dbReference type="ARBA" id="ARBA00022840"/>
    </source>
</evidence>
<feature type="region of interest" description="Disordered" evidence="16">
    <location>
        <begin position="29"/>
        <end position="60"/>
    </location>
</feature>
<evidence type="ECO:0000256" key="6">
    <source>
        <dbReference type="ARBA" id="ARBA00022692"/>
    </source>
</evidence>
<dbReference type="PANTHER" id="PTHR43655:SF2">
    <property type="entry name" value="AFG3 LIKE MATRIX AAA PEPTIDASE SUBUNIT 2, ISOFORM A"/>
    <property type="match status" value="1"/>
</dbReference>
<keyword evidence="14" id="KW-0496">Mitochondrion</keyword>
<dbReference type="EMBL" id="PJQM01000169">
    <property type="protein sequence ID" value="RCI06376.1"/>
    <property type="molecule type" value="Genomic_DNA"/>
</dbReference>
<keyword evidence="5" id="KW-0645">Protease</keyword>
<comment type="cofactor">
    <cofactor evidence="1">
        <name>Zn(2+)</name>
        <dbReference type="ChEBI" id="CHEBI:29105"/>
    </cofactor>
</comment>
<dbReference type="SUPFAM" id="SSF140990">
    <property type="entry name" value="FtsH protease domain-like"/>
    <property type="match status" value="1"/>
</dbReference>
<dbReference type="NCBIfam" id="TIGR01241">
    <property type="entry name" value="FtsH_fam"/>
    <property type="match status" value="1"/>
</dbReference>
<keyword evidence="9" id="KW-0378">Hydrolase</keyword>